<comment type="similarity">
    <text evidence="2 8">Belongs to the acetyltransferase family. ArgA subfamily.</text>
</comment>
<keyword evidence="6 8" id="KW-0012">Acyltransferase</keyword>
<organism evidence="10 11">
    <name type="scientific">Hydrocarboniclastica marina</name>
    <dbReference type="NCBI Taxonomy" id="2259620"/>
    <lineage>
        <taxon>Bacteria</taxon>
        <taxon>Pseudomonadati</taxon>
        <taxon>Pseudomonadota</taxon>
        <taxon>Gammaproteobacteria</taxon>
        <taxon>Alteromonadales</taxon>
        <taxon>Alteromonadaceae</taxon>
        <taxon>Hydrocarboniclastica</taxon>
    </lineage>
</organism>
<keyword evidence="8" id="KW-0963">Cytoplasm</keyword>
<evidence type="ECO:0000313" key="11">
    <source>
        <dbReference type="Proteomes" id="UP000298049"/>
    </source>
</evidence>
<dbReference type="RefSeq" id="WP_136549994.1">
    <property type="nucleotide sequence ID" value="NZ_CP031093.1"/>
</dbReference>
<dbReference type="InterPro" id="IPR010167">
    <property type="entry name" value="NH2A_AcTrfase"/>
</dbReference>
<evidence type="ECO:0000256" key="4">
    <source>
        <dbReference type="ARBA" id="ARBA00022605"/>
    </source>
</evidence>
<evidence type="ECO:0000259" key="9">
    <source>
        <dbReference type="PROSITE" id="PS51186"/>
    </source>
</evidence>
<dbReference type="InterPro" id="IPR016181">
    <property type="entry name" value="Acyl_CoA_acyltransferase"/>
</dbReference>
<dbReference type="SUPFAM" id="SSF55729">
    <property type="entry name" value="Acyl-CoA N-acyltransferases (Nat)"/>
    <property type="match status" value="1"/>
</dbReference>
<comment type="miscellaneous">
    <text evidence="8">In bacteria which possess the bifunctional enzyme ornithine acetyltransferase/N-acetylglutamate synthase (ArgJ), ArgA fulfills an anaplerotic role.</text>
</comment>
<dbReference type="InterPro" id="IPR033719">
    <property type="entry name" value="NAGS_kin"/>
</dbReference>
<sequence>MTDPHNWLYWFRHSAPYINAHRGRTLVLTLGGEVLEHPNLTHIIHDITLLASLGTRLVLVFGARPQIERRLEEAGAETHLHENGLRVTPEAHLPLVMEAVGRLRASLERRLSMGLINSPMHGARMRVVSGNLITAKPLGVLDGTDLGYTGRVRRVDSDGLEALLDGGNIVILPPLGYSPTGDVFNLAYEDVASQTAAALRAEKLIMFASSVGIMDEAGALIRELRVREARGLLNGADLSPAQAEALQAACDACSRGVRRAHIISYEDEGALLEELFTRDGSGTLVTDDPYEEVRPARAEDIGGIQELIQPLEAAGVLVRRPRELLETEVDRFVVDERDGTIIGCAALYPYAEEGIGELACFAVSGQYRRFGRGDQVLAMIERVARAQGLERLFVLTTQAEHWFRERGFEPAQVAELPAARQAQYNRQRNSKIFIKPL</sequence>
<keyword evidence="11" id="KW-1185">Reference proteome</keyword>
<comment type="pathway">
    <text evidence="1 8">Amino-acid biosynthesis; L-arginine biosynthesis; N(2)-acetyl-L-ornithine from L-glutamate: step 1/4.</text>
</comment>
<dbReference type="Gene3D" id="3.40.1160.10">
    <property type="entry name" value="Acetylglutamate kinase-like"/>
    <property type="match status" value="1"/>
</dbReference>
<dbReference type="GO" id="GO:0006526">
    <property type="term" value="P:L-arginine biosynthetic process"/>
    <property type="evidence" value="ECO:0007669"/>
    <property type="project" value="UniProtKB-UniRule"/>
</dbReference>
<keyword evidence="3 8" id="KW-0055">Arginine biosynthesis</keyword>
<dbReference type="GO" id="GO:0005737">
    <property type="term" value="C:cytoplasm"/>
    <property type="evidence" value="ECO:0007669"/>
    <property type="project" value="UniProtKB-SubCell"/>
</dbReference>
<gene>
    <name evidence="8" type="primary">argA</name>
    <name evidence="10" type="ORF">soil367_15850</name>
</gene>
<dbReference type="EMBL" id="CP031093">
    <property type="protein sequence ID" value="QCF27285.1"/>
    <property type="molecule type" value="Genomic_DNA"/>
</dbReference>
<dbReference type="NCBIfam" id="TIGR01890">
    <property type="entry name" value="N-Ac-Glu-synth"/>
    <property type="match status" value="1"/>
</dbReference>
<dbReference type="Pfam" id="PF00583">
    <property type="entry name" value="Acetyltransf_1"/>
    <property type="match status" value="1"/>
</dbReference>
<name>A0A4P7XK89_9ALTE</name>
<dbReference type="PANTHER" id="PTHR30602">
    <property type="entry name" value="AMINO-ACID ACETYLTRANSFERASE"/>
    <property type="match status" value="1"/>
</dbReference>
<dbReference type="InterPro" id="IPR036393">
    <property type="entry name" value="AceGlu_kinase-like_sf"/>
</dbReference>
<feature type="domain" description="N-acetyltransferase" evidence="9">
    <location>
        <begin position="291"/>
        <end position="430"/>
    </location>
</feature>
<evidence type="ECO:0000313" key="10">
    <source>
        <dbReference type="EMBL" id="QCF27285.1"/>
    </source>
</evidence>
<dbReference type="AlphaFoldDB" id="A0A4P7XK89"/>
<evidence type="ECO:0000256" key="7">
    <source>
        <dbReference type="ARBA" id="ARBA00048372"/>
    </source>
</evidence>
<dbReference type="OrthoDB" id="9802238at2"/>
<dbReference type="HAMAP" id="MF_01105">
    <property type="entry name" value="N_acetyl_glu_synth"/>
    <property type="match status" value="1"/>
</dbReference>
<dbReference type="InterPro" id="IPR001048">
    <property type="entry name" value="Asp/Glu/Uridylate_kinase"/>
</dbReference>
<dbReference type="PIRSF" id="PIRSF000423">
    <property type="entry name" value="ArgA"/>
    <property type="match status" value="1"/>
</dbReference>
<proteinExistence type="inferred from homology"/>
<dbReference type="PANTHER" id="PTHR30602:SF12">
    <property type="entry name" value="AMINO-ACID ACETYLTRANSFERASE NAGS1, CHLOROPLASTIC-RELATED"/>
    <property type="match status" value="1"/>
</dbReference>
<evidence type="ECO:0000256" key="3">
    <source>
        <dbReference type="ARBA" id="ARBA00022571"/>
    </source>
</evidence>
<evidence type="ECO:0000256" key="6">
    <source>
        <dbReference type="ARBA" id="ARBA00023315"/>
    </source>
</evidence>
<evidence type="ECO:0000256" key="1">
    <source>
        <dbReference type="ARBA" id="ARBA00004925"/>
    </source>
</evidence>
<dbReference type="CDD" id="cd04237">
    <property type="entry name" value="AAK_NAGS-ABP"/>
    <property type="match status" value="1"/>
</dbReference>
<dbReference type="KEGG" id="hmi:soil367_15850"/>
<comment type="catalytic activity">
    <reaction evidence="7 8">
        <text>L-glutamate + acetyl-CoA = N-acetyl-L-glutamate + CoA + H(+)</text>
        <dbReference type="Rhea" id="RHEA:24292"/>
        <dbReference type="ChEBI" id="CHEBI:15378"/>
        <dbReference type="ChEBI" id="CHEBI:29985"/>
        <dbReference type="ChEBI" id="CHEBI:44337"/>
        <dbReference type="ChEBI" id="CHEBI:57287"/>
        <dbReference type="ChEBI" id="CHEBI:57288"/>
        <dbReference type="EC" id="2.3.1.1"/>
    </reaction>
</comment>
<dbReference type="Proteomes" id="UP000298049">
    <property type="component" value="Chromosome"/>
</dbReference>
<keyword evidence="4 8" id="KW-0028">Amino-acid biosynthesis</keyword>
<accession>A0A4P7XK89</accession>
<evidence type="ECO:0000256" key="5">
    <source>
        <dbReference type="ARBA" id="ARBA00022679"/>
    </source>
</evidence>
<dbReference type="InterPro" id="IPR000182">
    <property type="entry name" value="GNAT_dom"/>
</dbReference>
<dbReference type="SUPFAM" id="SSF53633">
    <property type="entry name" value="Carbamate kinase-like"/>
    <property type="match status" value="1"/>
</dbReference>
<dbReference type="CDD" id="cd04301">
    <property type="entry name" value="NAT_SF"/>
    <property type="match status" value="1"/>
</dbReference>
<keyword evidence="5 8" id="KW-0808">Transferase</keyword>
<evidence type="ECO:0000256" key="2">
    <source>
        <dbReference type="ARBA" id="ARBA00009145"/>
    </source>
</evidence>
<dbReference type="NCBIfam" id="NF003641">
    <property type="entry name" value="PRK05279.1"/>
    <property type="match status" value="1"/>
</dbReference>
<dbReference type="UniPathway" id="UPA00068">
    <property type="reaction ID" value="UER00106"/>
</dbReference>
<evidence type="ECO:0000256" key="8">
    <source>
        <dbReference type="HAMAP-Rule" id="MF_01105"/>
    </source>
</evidence>
<reference evidence="10 11" key="1">
    <citation type="submission" date="2018-07" db="EMBL/GenBank/DDBJ databases">
        <title>Marsedoiliclastica nanhaica gen. nov. sp. nov., a novel marine hydrocarbonoclastic bacterium isolated from an in-situ enriched hydrocarbon-degrading consortium in deep-sea sediment.</title>
        <authorList>
            <person name="Dong C."/>
            <person name="Ma T."/>
            <person name="Liu R."/>
            <person name="Shao Z."/>
        </authorList>
    </citation>
    <scope>NUCLEOTIDE SEQUENCE [LARGE SCALE GENOMIC DNA]</scope>
    <source>
        <strain evidence="11">soil36-7</strain>
    </source>
</reference>
<protein>
    <recommendedName>
        <fullName evidence="8">Amino-acid acetyltransferase</fullName>
        <ecNumber evidence="8">2.3.1.1</ecNumber>
    </recommendedName>
    <alternativeName>
        <fullName evidence="8">N-acetylglutamate synthase</fullName>
        <shortName evidence="8">AGS</shortName>
        <shortName evidence="8">NAGS</shortName>
    </alternativeName>
</protein>
<comment type="subcellular location">
    <subcellularLocation>
        <location evidence="8">Cytoplasm</location>
    </subcellularLocation>
</comment>
<dbReference type="PROSITE" id="PS51186">
    <property type="entry name" value="GNAT"/>
    <property type="match status" value="1"/>
</dbReference>
<dbReference type="GO" id="GO:0004042">
    <property type="term" value="F:L-glutamate N-acetyltransferase activity"/>
    <property type="evidence" value="ECO:0007669"/>
    <property type="project" value="UniProtKB-UniRule"/>
</dbReference>
<dbReference type="Pfam" id="PF00696">
    <property type="entry name" value="AA_kinase"/>
    <property type="match status" value="1"/>
</dbReference>
<dbReference type="Gene3D" id="3.40.630.30">
    <property type="match status" value="1"/>
</dbReference>
<dbReference type="EC" id="2.3.1.1" evidence="8"/>